<dbReference type="AlphaFoldDB" id="A0A517WPH3"/>
<keyword evidence="5" id="KW-1185">Reference proteome</keyword>
<feature type="region of interest" description="Disordered" evidence="1">
    <location>
        <begin position="29"/>
        <end position="50"/>
    </location>
</feature>
<dbReference type="CDD" id="cd20716">
    <property type="entry name" value="cyt_P460_fam"/>
    <property type="match status" value="1"/>
</dbReference>
<protein>
    <recommendedName>
        <fullName evidence="3">Cytochrome P460 domain-containing protein</fullName>
    </recommendedName>
</protein>
<feature type="signal peptide" evidence="2">
    <location>
        <begin position="1"/>
        <end position="20"/>
    </location>
</feature>
<sequence precursor="true">MKRLSIAAIMCFSLFGIWLALKPPEAASAQSGYRGGSSTREGSNSRRGFQKTRPFEDRFWNYLISQKYENWAPVPGKNDGFSKGESPHGAFLKMYLNRTAGGNPKQLPNGSILVKENYGPDQKTLMAVTVMYRSKGYNPNGGDWYWAKYNPDGTIARKGSVKLAGKVQGCIACHSESAEGNDFAFFNDGS</sequence>
<evidence type="ECO:0000313" key="4">
    <source>
        <dbReference type="EMBL" id="QDU07146.1"/>
    </source>
</evidence>
<dbReference type="RefSeq" id="WP_145170865.1">
    <property type="nucleotide sequence ID" value="NZ_CP037422.1"/>
</dbReference>
<feature type="chain" id="PRO_5021764409" description="Cytochrome P460 domain-containing protein" evidence="2">
    <location>
        <begin position="21"/>
        <end position="190"/>
    </location>
</feature>
<evidence type="ECO:0000313" key="5">
    <source>
        <dbReference type="Proteomes" id="UP000318384"/>
    </source>
</evidence>
<feature type="compositionally biased region" description="Polar residues" evidence="1">
    <location>
        <begin position="29"/>
        <end position="47"/>
    </location>
</feature>
<gene>
    <name evidence="4" type="ORF">V202x_04960</name>
</gene>
<reference evidence="4 5" key="1">
    <citation type="submission" date="2019-03" db="EMBL/GenBank/DDBJ databases">
        <title>Deep-cultivation of Planctomycetes and their phenomic and genomic characterization uncovers novel biology.</title>
        <authorList>
            <person name="Wiegand S."/>
            <person name="Jogler M."/>
            <person name="Boedeker C."/>
            <person name="Pinto D."/>
            <person name="Vollmers J."/>
            <person name="Rivas-Marin E."/>
            <person name="Kohn T."/>
            <person name="Peeters S.H."/>
            <person name="Heuer A."/>
            <person name="Rast P."/>
            <person name="Oberbeckmann S."/>
            <person name="Bunk B."/>
            <person name="Jeske O."/>
            <person name="Meyerdierks A."/>
            <person name="Storesund J.E."/>
            <person name="Kallscheuer N."/>
            <person name="Luecker S."/>
            <person name="Lage O.M."/>
            <person name="Pohl T."/>
            <person name="Merkel B.J."/>
            <person name="Hornburger P."/>
            <person name="Mueller R.-W."/>
            <person name="Bruemmer F."/>
            <person name="Labrenz M."/>
            <person name="Spormann A.M."/>
            <person name="Op den Camp H."/>
            <person name="Overmann J."/>
            <person name="Amann R."/>
            <person name="Jetten M.S.M."/>
            <person name="Mascher T."/>
            <person name="Medema M.H."/>
            <person name="Devos D.P."/>
            <person name="Kaster A.-K."/>
            <person name="Ovreas L."/>
            <person name="Rohde M."/>
            <person name="Galperin M.Y."/>
            <person name="Jogler C."/>
        </authorList>
    </citation>
    <scope>NUCLEOTIDE SEQUENCE [LARGE SCALE GENOMIC DNA]</scope>
    <source>
        <strain evidence="4 5">V202</strain>
    </source>
</reference>
<feature type="domain" description="Cytochrome P460" evidence="3">
    <location>
        <begin position="83"/>
        <end position="185"/>
    </location>
</feature>
<evidence type="ECO:0000256" key="1">
    <source>
        <dbReference type="SAM" id="MobiDB-lite"/>
    </source>
</evidence>
<dbReference type="InterPro" id="IPR032033">
    <property type="entry name" value="Cytochrome_P460"/>
</dbReference>
<dbReference type="OrthoDB" id="274365at2"/>
<evidence type="ECO:0000259" key="3">
    <source>
        <dbReference type="Pfam" id="PF16694"/>
    </source>
</evidence>
<name>A0A517WPH3_9PLAN</name>
<organism evidence="4 5">
    <name type="scientific">Gimesia aquarii</name>
    <dbReference type="NCBI Taxonomy" id="2527964"/>
    <lineage>
        <taxon>Bacteria</taxon>
        <taxon>Pseudomonadati</taxon>
        <taxon>Planctomycetota</taxon>
        <taxon>Planctomycetia</taxon>
        <taxon>Planctomycetales</taxon>
        <taxon>Planctomycetaceae</taxon>
        <taxon>Gimesia</taxon>
    </lineage>
</organism>
<dbReference type="EMBL" id="CP037422">
    <property type="protein sequence ID" value="QDU07146.1"/>
    <property type="molecule type" value="Genomic_DNA"/>
</dbReference>
<evidence type="ECO:0000256" key="2">
    <source>
        <dbReference type="SAM" id="SignalP"/>
    </source>
</evidence>
<accession>A0A517WPH3</accession>
<dbReference type="Proteomes" id="UP000318384">
    <property type="component" value="Chromosome"/>
</dbReference>
<proteinExistence type="predicted"/>
<dbReference type="Pfam" id="PF16694">
    <property type="entry name" value="Cytochrome_P460"/>
    <property type="match status" value="1"/>
</dbReference>
<keyword evidence="2" id="KW-0732">Signal</keyword>
<dbReference type="InterPro" id="IPR038142">
    <property type="entry name" value="Cytochrome_P460_sp"/>
</dbReference>
<dbReference type="Gene3D" id="3.50.70.20">
    <property type="entry name" value="Cytochrome P460"/>
    <property type="match status" value="1"/>
</dbReference>